<evidence type="ECO:0000256" key="1">
    <source>
        <dbReference type="ARBA" id="ARBA00004127"/>
    </source>
</evidence>
<name>S8DZL9_9LAMI</name>
<organism evidence="10 11">
    <name type="scientific">Genlisea aurea</name>
    <dbReference type="NCBI Taxonomy" id="192259"/>
    <lineage>
        <taxon>Eukaryota</taxon>
        <taxon>Viridiplantae</taxon>
        <taxon>Streptophyta</taxon>
        <taxon>Embryophyta</taxon>
        <taxon>Tracheophyta</taxon>
        <taxon>Spermatophyta</taxon>
        <taxon>Magnoliopsida</taxon>
        <taxon>eudicotyledons</taxon>
        <taxon>Gunneridae</taxon>
        <taxon>Pentapetalae</taxon>
        <taxon>asterids</taxon>
        <taxon>lamiids</taxon>
        <taxon>Lamiales</taxon>
        <taxon>Lentibulariaceae</taxon>
        <taxon>Genlisea</taxon>
    </lineage>
</organism>
<dbReference type="Pfam" id="PF03083">
    <property type="entry name" value="MtN3_slv"/>
    <property type="match status" value="1"/>
</dbReference>
<dbReference type="GO" id="GO:0012505">
    <property type="term" value="C:endomembrane system"/>
    <property type="evidence" value="ECO:0007669"/>
    <property type="project" value="UniProtKB-SubCell"/>
</dbReference>
<dbReference type="EMBL" id="AUSU01004203">
    <property type="protein sequence ID" value="EPS65477.1"/>
    <property type="molecule type" value="Genomic_DNA"/>
</dbReference>
<dbReference type="Proteomes" id="UP000015453">
    <property type="component" value="Unassembled WGS sequence"/>
</dbReference>
<evidence type="ECO:0000256" key="4">
    <source>
        <dbReference type="ARBA" id="ARBA00022597"/>
    </source>
</evidence>
<feature type="non-terminal residue" evidence="10">
    <location>
        <position position="1"/>
    </location>
</feature>
<evidence type="ECO:0000313" key="11">
    <source>
        <dbReference type="Proteomes" id="UP000015453"/>
    </source>
</evidence>
<feature type="non-terminal residue" evidence="10">
    <location>
        <position position="61"/>
    </location>
</feature>
<dbReference type="InterPro" id="IPR047664">
    <property type="entry name" value="SWEET"/>
</dbReference>
<gene>
    <name evidence="10" type="ORF">M569_09301</name>
</gene>
<feature type="transmembrane region" description="Helical" evidence="9">
    <location>
        <begin position="39"/>
        <end position="60"/>
    </location>
</feature>
<keyword evidence="6" id="KW-0677">Repeat</keyword>
<dbReference type="AlphaFoldDB" id="S8DZL9"/>
<proteinExistence type="inferred from homology"/>
<dbReference type="GO" id="GO:0016020">
    <property type="term" value="C:membrane"/>
    <property type="evidence" value="ECO:0007669"/>
    <property type="project" value="InterPro"/>
</dbReference>
<evidence type="ECO:0000256" key="8">
    <source>
        <dbReference type="ARBA" id="ARBA00023136"/>
    </source>
</evidence>
<evidence type="ECO:0000313" key="10">
    <source>
        <dbReference type="EMBL" id="EPS65477.1"/>
    </source>
</evidence>
<evidence type="ECO:0000256" key="6">
    <source>
        <dbReference type="ARBA" id="ARBA00022737"/>
    </source>
</evidence>
<comment type="subcellular location">
    <subcellularLocation>
        <location evidence="1">Endomembrane system</location>
        <topology evidence="1">Multi-pass membrane protein</topology>
    </subcellularLocation>
</comment>
<feature type="transmembrane region" description="Helical" evidence="9">
    <location>
        <begin position="12"/>
        <end position="33"/>
    </location>
</feature>
<evidence type="ECO:0000256" key="2">
    <source>
        <dbReference type="ARBA" id="ARBA00007809"/>
    </source>
</evidence>
<keyword evidence="4" id="KW-0762">Sugar transport</keyword>
<dbReference type="PANTHER" id="PTHR10791:SF236">
    <property type="entry name" value="BIDIRECTIONAL SUGAR TRANSPORTER SWEET8"/>
    <property type="match status" value="1"/>
</dbReference>
<dbReference type="Gene3D" id="1.20.1280.290">
    <property type="match status" value="1"/>
</dbReference>
<protein>
    <submittedName>
        <fullName evidence="10">Uncharacterized protein</fullName>
    </submittedName>
</protein>
<accession>S8DZL9</accession>
<evidence type="ECO:0000256" key="3">
    <source>
        <dbReference type="ARBA" id="ARBA00022448"/>
    </source>
</evidence>
<keyword evidence="7 9" id="KW-1133">Transmembrane helix</keyword>
<comment type="caution">
    <text evidence="10">The sequence shown here is derived from an EMBL/GenBank/DDBJ whole genome shotgun (WGS) entry which is preliminary data.</text>
</comment>
<keyword evidence="11" id="KW-1185">Reference proteome</keyword>
<sequence>KRVIETKSANYLPFWLCLAGFANGVAWFTYALVYSFDPYIATGNGIGVILGSIQLGFWGYY</sequence>
<comment type="similarity">
    <text evidence="2">Belongs to the SWEET sugar transporter family.</text>
</comment>
<dbReference type="InterPro" id="IPR004316">
    <property type="entry name" value="SWEET_rpt"/>
</dbReference>
<dbReference type="GO" id="GO:0051119">
    <property type="term" value="F:sugar transmembrane transporter activity"/>
    <property type="evidence" value="ECO:0007669"/>
    <property type="project" value="InterPro"/>
</dbReference>
<dbReference type="OrthoDB" id="912237at2759"/>
<evidence type="ECO:0000256" key="7">
    <source>
        <dbReference type="ARBA" id="ARBA00022989"/>
    </source>
</evidence>
<keyword evidence="8 9" id="KW-0472">Membrane</keyword>
<dbReference type="PANTHER" id="PTHR10791">
    <property type="entry name" value="RAG1-ACTIVATING PROTEIN 1"/>
    <property type="match status" value="1"/>
</dbReference>
<reference evidence="10 11" key="1">
    <citation type="journal article" date="2013" name="BMC Genomics">
        <title>The miniature genome of a carnivorous plant Genlisea aurea contains a low number of genes and short non-coding sequences.</title>
        <authorList>
            <person name="Leushkin E.V."/>
            <person name="Sutormin R.A."/>
            <person name="Nabieva E.R."/>
            <person name="Penin A.A."/>
            <person name="Kondrashov A.S."/>
            <person name="Logacheva M.D."/>
        </authorList>
    </citation>
    <scope>NUCLEOTIDE SEQUENCE [LARGE SCALE GENOMIC DNA]</scope>
</reference>
<evidence type="ECO:0000256" key="5">
    <source>
        <dbReference type="ARBA" id="ARBA00022692"/>
    </source>
</evidence>
<keyword evidence="3" id="KW-0813">Transport</keyword>
<keyword evidence="5 9" id="KW-0812">Transmembrane</keyword>
<evidence type="ECO:0000256" key="9">
    <source>
        <dbReference type="SAM" id="Phobius"/>
    </source>
</evidence>